<evidence type="ECO:0000313" key="15">
    <source>
        <dbReference type="Proteomes" id="UP000594261"/>
    </source>
</evidence>
<protein>
    <recommendedName>
        <fullName evidence="13">Leucine-rich repeat-containing N-terminal plant-type domain-containing protein</fullName>
    </recommendedName>
</protein>
<evidence type="ECO:0000256" key="2">
    <source>
        <dbReference type="ARBA" id="ARBA00009592"/>
    </source>
</evidence>
<evidence type="ECO:0000256" key="1">
    <source>
        <dbReference type="ARBA" id="ARBA00004251"/>
    </source>
</evidence>
<dbReference type="InterPro" id="IPR003591">
    <property type="entry name" value="Leu-rich_rpt_typical-subtyp"/>
</dbReference>
<keyword evidence="6" id="KW-0732">Signal</keyword>
<keyword evidence="9 12" id="KW-0472">Membrane</keyword>
<evidence type="ECO:0000256" key="6">
    <source>
        <dbReference type="ARBA" id="ARBA00022729"/>
    </source>
</evidence>
<evidence type="ECO:0000256" key="8">
    <source>
        <dbReference type="ARBA" id="ARBA00022989"/>
    </source>
</evidence>
<dbReference type="AlphaFoldDB" id="A0A7N2L2U3"/>
<evidence type="ECO:0000256" key="4">
    <source>
        <dbReference type="ARBA" id="ARBA00022614"/>
    </source>
</evidence>
<sequence>MSSSLILFMVMRLLALLPLFYLIFAGSFSFVQPLCHDDESFALLQFKESFIINQSASHAPSAYPKVSLWRLENGDCCTWDGVRCNENTGYVISLDLSSSCLYGSIDSNASLFRLLHLQRLNLADNHFNHSQIPLGLWQLSKLTYLNLSESALSGQIPSALLQLSELVSLDLSSNPLSLQSPGLRGLAEKLTNLEQLHLVGDNITSTVPNSFANLTSLTSLLLEDCGLHGEFPSGIFQLSNLRLLDLGSNPDFSGRIPEFNRSFPLEYLSVKSTSFSGELPNSIDNLKSLSTFDVGFCHFSGSVPPSLGNLTELIELHLTFNNFKPWTLSWLHKQTKLIILDVAKTNLYGNIPFSLVNLTQVRFLQLWSNKLTGPFPSWLANLTHLTDLALGANELHGPIPTSISNLVNLQSLTLHSNHLSGTVEFDLFYNLKNLTDLELSVNNLSLLVRPNTTTPREKFKVLGLSFCGLSDFPDFLRSEDELEYLVLSQNKIHGQIPKWMWSLSKDTLQCLEMSNNFLTGFEQAPDFPPWTNLRVLDLSRKELQGSLPVPPPSIYVYYIANNMFSGEISPMICNLSLLSILKMSYNNLSGFLPGCLGNLNDLLILSLQGNNFHGSIPQMFMRGSKLRMINLNQNQLLGPMPRSLLNCTELEILDLGKNYINDTFPSWLGILPELRVLILRSNGFHGVIGEPLSNFEFPKLQILDFSNNSFKGKLPSKYFQNWQAMRIIDVDRLKYMHAIPGFQIPGRIWSARYDYQMSLTNKGIETKYWKIQDFLVAIDLSSNRFDGEIPEVVGNLKGLHMLNFSNNVLVGSIPSSLANLTNLESLDLSLNKLSGEIPSQLAELNFLAFLNVSHNRLTGRIPQGKQIVTFESSSFDENGGLCGSPSSKKCGHVGNSSLPPSTFEEKQISKSSIEFGWKVVVVGYGCGLIVGVLIGQIVISRKIDWFINTFAIDQPTRRLVNWKGRRNYIQFSKIFL</sequence>
<keyword evidence="7" id="KW-0677">Repeat</keyword>
<comment type="similarity">
    <text evidence="2">Belongs to the RLP family.</text>
</comment>
<keyword evidence="10" id="KW-0675">Receptor</keyword>
<accession>A0A7N2L2U3</accession>
<evidence type="ECO:0000259" key="13">
    <source>
        <dbReference type="Pfam" id="PF08263"/>
    </source>
</evidence>
<evidence type="ECO:0000256" key="3">
    <source>
        <dbReference type="ARBA" id="ARBA00022475"/>
    </source>
</evidence>
<evidence type="ECO:0000256" key="9">
    <source>
        <dbReference type="ARBA" id="ARBA00023136"/>
    </source>
</evidence>
<dbReference type="SUPFAM" id="SSF52058">
    <property type="entry name" value="L domain-like"/>
    <property type="match status" value="2"/>
</dbReference>
<dbReference type="InterPro" id="IPR032675">
    <property type="entry name" value="LRR_dom_sf"/>
</dbReference>
<dbReference type="InterPro" id="IPR001611">
    <property type="entry name" value="Leu-rich_rpt"/>
</dbReference>
<dbReference type="PANTHER" id="PTHR48061:SF12">
    <property type="entry name" value="DISEASE RESISTANCE LIKE PROTEIN"/>
    <property type="match status" value="1"/>
</dbReference>
<dbReference type="Gramene" id="QL02p099694:mrna">
    <property type="protein sequence ID" value="QL02p099694:mrna:CDS:1"/>
    <property type="gene ID" value="QL02p099694"/>
</dbReference>
<dbReference type="Pfam" id="PF13855">
    <property type="entry name" value="LRR_8"/>
    <property type="match status" value="1"/>
</dbReference>
<name>A0A7N2L2U3_QUELO</name>
<dbReference type="SMART" id="SM00365">
    <property type="entry name" value="LRR_SD22"/>
    <property type="match status" value="3"/>
</dbReference>
<keyword evidence="5 12" id="KW-0812">Transmembrane</keyword>
<dbReference type="Proteomes" id="UP000594261">
    <property type="component" value="Chromosome 2"/>
</dbReference>
<keyword evidence="11" id="KW-0325">Glycoprotein</keyword>
<dbReference type="InterPro" id="IPR046956">
    <property type="entry name" value="RLP23-like"/>
</dbReference>
<dbReference type="Pfam" id="PF08263">
    <property type="entry name" value="LRRNT_2"/>
    <property type="match status" value="1"/>
</dbReference>
<proteinExistence type="inferred from homology"/>
<dbReference type="EnsemblPlants" id="QL02p099694:mrna">
    <property type="protein sequence ID" value="QL02p099694:mrna:CDS:1"/>
    <property type="gene ID" value="QL02p099694"/>
</dbReference>
<evidence type="ECO:0000256" key="5">
    <source>
        <dbReference type="ARBA" id="ARBA00022692"/>
    </source>
</evidence>
<feature type="domain" description="Leucine-rich repeat-containing N-terminal plant-type" evidence="13">
    <location>
        <begin position="36"/>
        <end position="85"/>
    </location>
</feature>
<dbReference type="FunFam" id="3.80.10.10:FF:000111">
    <property type="entry name" value="LRR receptor-like serine/threonine-protein kinase ERECTA"/>
    <property type="match status" value="1"/>
</dbReference>
<dbReference type="InParanoid" id="A0A7N2L2U3"/>
<reference evidence="15" key="1">
    <citation type="journal article" date="2016" name="G3 (Bethesda)">
        <title>First Draft Assembly and Annotation of the Genome of a California Endemic Oak Quercus lobata Nee (Fagaceae).</title>
        <authorList>
            <person name="Sork V.L."/>
            <person name="Fitz-Gibbon S.T."/>
            <person name="Puiu D."/>
            <person name="Crepeau M."/>
            <person name="Gugger P.F."/>
            <person name="Sherman R."/>
            <person name="Stevens K."/>
            <person name="Langley C.H."/>
            <person name="Pellegrini M."/>
            <person name="Salzberg S.L."/>
        </authorList>
    </citation>
    <scope>NUCLEOTIDE SEQUENCE [LARGE SCALE GENOMIC DNA]</scope>
    <source>
        <strain evidence="15">cv. SW786</strain>
    </source>
</reference>
<evidence type="ECO:0000313" key="14">
    <source>
        <dbReference type="EnsemblPlants" id="QL02p099694:mrna:CDS:1"/>
    </source>
</evidence>
<organism evidence="14 15">
    <name type="scientific">Quercus lobata</name>
    <name type="common">Valley oak</name>
    <dbReference type="NCBI Taxonomy" id="97700"/>
    <lineage>
        <taxon>Eukaryota</taxon>
        <taxon>Viridiplantae</taxon>
        <taxon>Streptophyta</taxon>
        <taxon>Embryophyta</taxon>
        <taxon>Tracheophyta</taxon>
        <taxon>Spermatophyta</taxon>
        <taxon>Magnoliopsida</taxon>
        <taxon>eudicotyledons</taxon>
        <taxon>Gunneridae</taxon>
        <taxon>Pentapetalae</taxon>
        <taxon>rosids</taxon>
        <taxon>fabids</taxon>
        <taxon>Fagales</taxon>
        <taxon>Fagaceae</taxon>
        <taxon>Quercus</taxon>
    </lineage>
</organism>
<dbReference type="PROSITE" id="PS51450">
    <property type="entry name" value="LRR"/>
    <property type="match status" value="1"/>
</dbReference>
<dbReference type="SUPFAM" id="SSF52047">
    <property type="entry name" value="RNI-like"/>
    <property type="match status" value="1"/>
</dbReference>
<keyword evidence="3" id="KW-1003">Cell membrane</keyword>
<dbReference type="InterPro" id="IPR013210">
    <property type="entry name" value="LRR_N_plant-typ"/>
</dbReference>
<dbReference type="FunFam" id="3.80.10.10:FF:000041">
    <property type="entry name" value="LRR receptor-like serine/threonine-protein kinase ERECTA"/>
    <property type="match status" value="1"/>
</dbReference>
<dbReference type="OMA" id="RIWSARY"/>
<dbReference type="SMART" id="SM00369">
    <property type="entry name" value="LRR_TYP"/>
    <property type="match status" value="10"/>
</dbReference>
<dbReference type="FunCoup" id="A0A7N2L2U3">
    <property type="interactions" value="314"/>
</dbReference>
<keyword evidence="15" id="KW-1185">Reference proteome</keyword>
<reference evidence="14" key="2">
    <citation type="submission" date="2021-01" db="UniProtKB">
        <authorList>
            <consortium name="EnsemblPlants"/>
        </authorList>
    </citation>
    <scope>IDENTIFICATION</scope>
</reference>
<feature type="transmembrane region" description="Helical" evidence="12">
    <location>
        <begin position="915"/>
        <end position="939"/>
    </location>
</feature>
<dbReference type="PANTHER" id="PTHR48061">
    <property type="entry name" value="LEUCINE-RICH REPEAT RECEPTOR PROTEIN KINASE EMS1-LIKE-RELATED"/>
    <property type="match status" value="1"/>
</dbReference>
<dbReference type="Gene3D" id="3.80.10.10">
    <property type="entry name" value="Ribonuclease Inhibitor"/>
    <property type="match status" value="5"/>
</dbReference>
<keyword evidence="4" id="KW-0433">Leucine-rich repeat</keyword>
<evidence type="ECO:0000256" key="11">
    <source>
        <dbReference type="ARBA" id="ARBA00023180"/>
    </source>
</evidence>
<dbReference type="FunFam" id="3.80.10.10:FF:000095">
    <property type="entry name" value="LRR receptor-like serine/threonine-protein kinase GSO1"/>
    <property type="match status" value="1"/>
</dbReference>
<keyword evidence="8 12" id="KW-1133">Transmembrane helix</keyword>
<dbReference type="GO" id="GO:0005886">
    <property type="term" value="C:plasma membrane"/>
    <property type="evidence" value="ECO:0007669"/>
    <property type="project" value="UniProtKB-SubCell"/>
</dbReference>
<dbReference type="Pfam" id="PF00560">
    <property type="entry name" value="LRR_1"/>
    <property type="match status" value="7"/>
</dbReference>
<evidence type="ECO:0000256" key="10">
    <source>
        <dbReference type="ARBA" id="ARBA00023170"/>
    </source>
</evidence>
<evidence type="ECO:0000256" key="12">
    <source>
        <dbReference type="SAM" id="Phobius"/>
    </source>
</evidence>
<comment type="subcellular location">
    <subcellularLocation>
        <location evidence="1">Cell membrane</location>
        <topology evidence="1">Single-pass type I membrane protein</topology>
    </subcellularLocation>
</comment>
<evidence type="ECO:0000256" key="7">
    <source>
        <dbReference type="ARBA" id="ARBA00022737"/>
    </source>
</evidence>